<dbReference type="AlphaFoldDB" id="A0A2A9HJ31"/>
<accession>A0A2A9HJ31</accession>
<dbReference type="Gene3D" id="3.50.90.10">
    <property type="entry name" value="YerB-like"/>
    <property type="match status" value="1"/>
</dbReference>
<evidence type="ECO:0008006" key="6">
    <source>
        <dbReference type="Google" id="ProtNLM"/>
    </source>
</evidence>
<dbReference type="Proteomes" id="UP000223071">
    <property type="component" value="Unassembled WGS sequence"/>
</dbReference>
<evidence type="ECO:0000256" key="1">
    <source>
        <dbReference type="SAM" id="MobiDB-lite"/>
    </source>
</evidence>
<reference evidence="4 5" key="1">
    <citation type="submission" date="2017-09" db="EMBL/GenBank/DDBJ databases">
        <title>Sequencing the genomes of two abundant thermophiles in Great Basin hot springs: Thermocrinis jamiesonii and novel Chloroflexi Thermoflexus hugenholtzii.</title>
        <authorList>
            <person name="Hedlund B."/>
        </authorList>
    </citation>
    <scope>NUCLEOTIDE SEQUENCE [LARGE SCALE GENOMIC DNA]</scope>
    <source>
        <strain evidence="4 5">G233</strain>
    </source>
</reference>
<dbReference type="InterPro" id="IPR021416">
    <property type="entry name" value="DUF3048_N"/>
</dbReference>
<dbReference type="InterPro" id="IPR035328">
    <property type="entry name" value="DUF3048_C"/>
</dbReference>
<gene>
    <name evidence="4" type="ORF">A9A59_2105</name>
</gene>
<dbReference type="InterPro" id="IPR023158">
    <property type="entry name" value="YerB-like_sf"/>
</dbReference>
<evidence type="ECO:0000313" key="5">
    <source>
        <dbReference type="Proteomes" id="UP000223071"/>
    </source>
</evidence>
<feature type="domain" description="DUF3048" evidence="2">
    <location>
        <begin position="9"/>
        <end position="143"/>
    </location>
</feature>
<dbReference type="EMBL" id="PDJQ01000001">
    <property type="protein sequence ID" value="PFG74859.1"/>
    <property type="molecule type" value="Genomic_DNA"/>
</dbReference>
<comment type="caution">
    <text evidence="4">The sequence shown here is derived from an EMBL/GenBank/DDBJ whole genome shotgun (WGS) entry which is preliminary data.</text>
</comment>
<proteinExistence type="predicted"/>
<dbReference type="SUPFAM" id="SSF159774">
    <property type="entry name" value="YerB-like"/>
    <property type="match status" value="1"/>
</dbReference>
<sequence length="379" mass="40884">MTAEEWAERKDILPLAVMFDNTPNAIPHHGIGEADLVYEALVEGGITRLMAVFWRRDPGLIMPVRSARTPFVIWVDELGALYSHAGSATTTNEANAAGQIIEWGIRDLDAFKPGSNVAYYRDSSRYAPYNLATTAERLRVAAIALGYAGPPSVEPWRFRNPSDPQQGVPAGGIQVDFSGRMYGWQLIQWKWDEARKAYGRFQFGGPFVDGNTGQQLFFSTVIVMRVNAAVVDSSGHVLLEQFGEGPATVFTGGRAIEGTWRKADRKARTRFYDASGNEIAFERGPIFIEVIPQQGTFIFTANPGDLPDLPKYIPPPPPAPGEDEEPTPEPAPEPTATPTPPPTTSAPTPAPSTPPAATPTASAIAEQTSAATPAVPASP</sequence>
<feature type="compositionally biased region" description="Low complexity" evidence="1">
    <location>
        <begin position="358"/>
        <end position="379"/>
    </location>
</feature>
<feature type="region of interest" description="Disordered" evidence="1">
    <location>
        <begin position="299"/>
        <end position="379"/>
    </location>
</feature>
<keyword evidence="5" id="KW-1185">Reference proteome</keyword>
<dbReference type="Pfam" id="PF17479">
    <property type="entry name" value="DUF3048_C"/>
    <property type="match status" value="1"/>
</dbReference>
<organism evidence="4 5">
    <name type="scientific">Tepidiforma thermophila (strain KCTC 52669 / CGMCC 1.13589 / G233)</name>
    <dbReference type="NCBI Taxonomy" id="2761530"/>
    <lineage>
        <taxon>Bacteria</taxon>
        <taxon>Bacillati</taxon>
        <taxon>Chloroflexota</taxon>
        <taxon>Tepidiformia</taxon>
        <taxon>Tepidiformales</taxon>
        <taxon>Tepidiformaceae</taxon>
        <taxon>Tepidiforma</taxon>
    </lineage>
</organism>
<feature type="domain" description="DUF3048" evidence="3">
    <location>
        <begin position="180"/>
        <end position="288"/>
    </location>
</feature>
<feature type="compositionally biased region" description="Pro residues" evidence="1">
    <location>
        <begin position="328"/>
        <end position="357"/>
    </location>
</feature>
<evidence type="ECO:0000259" key="2">
    <source>
        <dbReference type="Pfam" id="PF11258"/>
    </source>
</evidence>
<dbReference type="Pfam" id="PF11258">
    <property type="entry name" value="DUF3048"/>
    <property type="match status" value="1"/>
</dbReference>
<protein>
    <recommendedName>
        <fullName evidence="6">DUF3048 domain-containing protein</fullName>
    </recommendedName>
</protein>
<evidence type="ECO:0000259" key="3">
    <source>
        <dbReference type="Pfam" id="PF17479"/>
    </source>
</evidence>
<name>A0A2A9HJ31_TEPT2</name>
<evidence type="ECO:0000313" key="4">
    <source>
        <dbReference type="EMBL" id="PFG74859.1"/>
    </source>
</evidence>